<dbReference type="Gene3D" id="3.80.10.10">
    <property type="entry name" value="Ribonuclease Inhibitor"/>
    <property type="match status" value="1"/>
</dbReference>
<dbReference type="PANTHER" id="PTHR34630">
    <property type="entry name" value="OS11G0677101 PROTEIN"/>
    <property type="match status" value="1"/>
</dbReference>
<gene>
    <name evidence="1" type="primary">VvCHDp000512_64</name>
    <name evidence="1" type="ORF">CK203_042583</name>
</gene>
<dbReference type="EMBL" id="QGNW01000134">
    <property type="protein sequence ID" value="RVW92741.1"/>
    <property type="molecule type" value="Genomic_DNA"/>
</dbReference>
<protein>
    <submittedName>
        <fullName evidence="1">Putative disease resistance protein</fullName>
    </submittedName>
</protein>
<dbReference type="InterPro" id="IPR032675">
    <property type="entry name" value="LRR_dom_sf"/>
</dbReference>
<dbReference type="AlphaFoldDB" id="A0A438I7Q4"/>
<organism evidence="1 2">
    <name type="scientific">Vitis vinifera</name>
    <name type="common">Grape</name>
    <dbReference type="NCBI Taxonomy" id="29760"/>
    <lineage>
        <taxon>Eukaryota</taxon>
        <taxon>Viridiplantae</taxon>
        <taxon>Streptophyta</taxon>
        <taxon>Embryophyta</taxon>
        <taxon>Tracheophyta</taxon>
        <taxon>Spermatophyta</taxon>
        <taxon>Magnoliopsida</taxon>
        <taxon>eudicotyledons</taxon>
        <taxon>Gunneridae</taxon>
        <taxon>Pentapetalae</taxon>
        <taxon>rosids</taxon>
        <taxon>Vitales</taxon>
        <taxon>Vitaceae</taxon>
        <taxon>Viteae</taxon>
        <taxon>Vitis</taxon>
    </lineage>
</organism>
<evidence type="ECO:0000313" key="1">
    <source>
        <dbReference type="EMBL" id="RVW92741.1"/>
    </source>
</evidence>
<dbReference type="SUPFAM" id="SSF52058">
    <property type="entry name" value="L domain-like"/>
    <property type="match status" value="1"/>
</dbReference>
<name>A0A438I7Q4_VITVI</name>
<reference evidence="1 2" key="1">
    <citation type="journal article" date="2018" name="PLoS Genet.">
        <title>Population sequencing reveals clonal diversity and ancestral inbreeding in the grapevine cultivar Chardonnay.</title>
        <authorList>
            <person name="Roach M.J."/>
            <person name="Johnson D.L."/>
            <person name="Bohlmann J."/>
            <person name="van Vuuren H.J."/>
            <person name="Jones S.J."/>
            <person name="Pretorius I.S."/>
            <person name="Schmidt S.A."/>
            <person name="Borneman A.R."/>
        </authorList>
    </citation>
    <scope>NUCLEOTIDE SEQUENCE [LARGE SCALE GENOMIC DNA]</scope>
    <source>
        <strain evidence="2">cv. Chardonnay</strain>
        <tissue evidence="1">Leaf</tissue>
    </source>
</reference>
<dbReference type="PANTHER" id="PTHR34630:SF102">
    <property type="entry name" value="RESISTANCE DOMAIN PROTEIN"/>
    <property type="match status" value="1"/>
</dbReference>
<proteinExistence type="predicted"/>
<sequence>MLRLLLVKNCEVLETLDDGMVRTRCAPECLEIADCPSLISLPKGVLPTTLKKLLITVCQKLQSLPEGIMHHASIDSNNTCRLDRLQVWGCLSIKCIPRGSFPSFLELLFIWTCKKLEPIPGNLLQNLTFLEASICPGPHTVTSLEDCTITGTFPDVISFSEPHLLFTSLNLLCMFDFHNLKSIATMGLQSLVSLKILHLGNCPELLSFVPKEGLSASLARLILVTEGLVVSQCVTLETPRNDAWQQLSPINTCNTTKSREMSYSKNEFHEEQGKRMALNCSHPPISGDRLHCTVVKSSNRSWFGYGAEEDFTKKPIQSIWDCPLPNTVVLPAKGVWTGCPDAPFDGFVNHGGGRAIITLRTADRDRGGGTWAMAGYCDNVQDLLTSVNDLGKRIRMAYVSHPDAFVEVVRMLCL</sequence>
<accession>A0A438I7Q4</accession>
<evidence type="ECO:0000313" key="2">
    <source>
        <dbReference type="Proteomes" id="UP000288805"/>
    </source>
</evidence>
<comment type="caution">
    <text evidence="1">The sequence shown here is derived from an EMBL/GenBank/DDBJ whole genome shotgun (WGS) entry which is preliminary data.</text>
</comment>
<dbReference type="Proteomes" id="UP000288805">
    <property type="component" value="Unassembled WGS sequence"/>
</dbReference>